<name>A0AAN9YAF6_9HEMI</name>
<evidence type="ECO:0000256" key="1">
    <source>
        <dbReference type="ARBA" id="ARBA00004123"/>
    </source>
</evidence>
<keyword evidence="4 6" id="KW-0371">Homeobox</keyword>
<dbReference type="InterPro" id="IPR017995">
    <property type="entry name" value="Homeobox_antennapedia"/>
</dbReference>
<accession>A0AAN9YAF6</accession>
<dbReference type="InterPro" id="IPR001356">
    <property type="entry name" value="HD"/>
</dbReference>
<comment type="subcellular location">
    <subcellularLocation>
        <location evidence="1 6 7">Nucleus</location>
    </subcellularLocation>
</comment>
<dbReference type="InterPro" id="IPR020479">
    <property type="entry name" value="HD_metazoa"/>
</dbReference>
<sequence>MHNQSMVVDPTYPTLDEYNQSNYLPTEFFNNPHQPQHPYDNYFRQSPHHMENPYMSQSIGPNLTTHPAANYGNYPPPPPTNNAYQLPHHVVQHQHQHHHHHHQQQHPIPPQPDLHELSTGLHNMSLPPENAQQAPPSATALLHPAAVPNQPQHMSGPQNGGVMMVQSSNSPSVSPPCHLQSPPLSSQHVKDLHSHSGDGSSDEIEDLEDDDYSHTGSTDQGSPNASNDGNGSPDTKISPIFPWMKKGQTAGYVNGIYCTSAEVKRQRTAYTRPQILELEKEFHFNKYLTRRRRIEIAHSLQLSERQIKIWFQNRRMKFKKDNKLPNTKNVRKKNGNSSSNAKSKNQNAVPAQQTNIPSSPTTDQKYLLAL</sequence>
<evidence type="ECO:0000259" key="10">
    <source>
        <dbReference type="PROSITE" id="PS50071"/>
    </source>
</evidence>
<evidence type="ECO:0000256" key="9">
    <source>
        <dbReference type="SAM" id="MobiDB-lite"/>
    </source>
</evidence>
<dbReference type="EMBL" id="JBBCAQ010000004">
    <property type="protein sequence ID" value="KAK7604189.1"/>
    <property type="molecule type" value="Genomic_DNA"/>
</dbReference>
<feature type="compositionally biased region" description="Acidic residues" evidence="9">
    <location>
        <begin position="200"/>
        <end position="211"/>
    </location>
</feature>
<dbReference type="GO" id="GO:0000981">
    <property type="term" value="F:DNA-binding transcription factor activity, RNA polymerase II-specific"/>
    <property type="evidence" value="ECO:0007669"/>
    <property type="project" value="InterPro"/>
</dbReference>
<feature type="region of interest" description="Disordered" evidence="9">
    <location>
        <begin position="323"/>
        <end position="363"/>
    </location>
</feature>
<feature type="domain" description="Homeobox" evidence="10">
    <location>
        <begin position="261"/>
        <end position="321"/>
    </location>
</feature>
<dbReference type="Pfam" id="PF00046">
    <property type="entry name" value="Homeodomain"/>
    <property type="match status" value="1"/>
</dbReference>
<dbReference type="PROSITE" id="PS00032">
    <property type="entry name" value="ANTENNAPEDIA"/>
    <property type="match status" value="1"/>
</dbReference>
<dbReference type="PROSITE" id="PS00027">
    <property type="entry name" value="HOMEOBOX_1"/>
    <property type="match status" value="1"/>
</dbReference>
<feature type="compositionally biased region" description="Low complexity" evidence="9">
    <location>
        <begin position="167"/>
        <end position="176"/>
    </location>
</feature>
<dbReference type="InterPro" id="IPR001827">
    <property type="entry name" value="Homeobox_Antennapedia_CS"/>
</dbReference>
<feature type="region of interest" description="Disordered" evidence="9">
    <location>
        <begin position="61"/>
        <end position="240"/>
    </location>
</feature>
<evidence type="ECO:0000313" key="12">
    <source>
        <dbReference type="Proteomes" id="UP001367676"/>
    </source>
</evidence>
<evidence type="ECO:0000256" key="7">
    <source>
        <dbReference type="RuleBase" id="RU000682"/>
    </source>
</evidence>
<keyword evidence="5 6" id="KW-0539">Nucleus</keyword>
<protein>
    <recommendedName>
        <fullName evidence="10">Homeobox domain-containing protein</fullName>
    </recommendedName>
</protein>
<dbReference type="GO" id="GO:0000978">
    <property type="term" value="F:RNA polymerase II cis-regulatory region sequence-specific DNA binding"/>
    <property type="evidence" value="ECO:0007669"/>
    <property type="project" value="TreeGrafter"/>
</dbReference>
<keyword evidence="12" id="KW-1185">Reference proteome</keyword>
<dbReference type="GO" id="GO:0005654">
    <property type="term" value="C:nucleoplasm"/>
    <property type="evidence" value="ECO:0007669"/>
    <property type="project" value="TreeGrafter"/>
</dbReference>
<dbReference type="GO" id="GO:0009952">
    <property type="term" value="P:anterior/posterior pattern specification"/>
    <property type="evidence" value="ECO:0007669"/>
    <property type="project" value="TreeGrafter"/>
</dbReference>
<feature type="compositionally biased region" description="Polar residues" evidence="9">
    <location>
        <begin position="346"/>
        <end position="363"/>
    </location>
</feature>
<feature type="compositionally biased region" description="Polar residues" evidence="9">
    <location>
        <begin position="214"/>
        <end position="235"/>
    </location>
</feature>
<evidence type="ECO:0000256" key="5">
    <source>
        <dbReference type="ARBA" id="ARBA00023242"/>
    </source>
</evidence>
<evidence type="ECO:0000256" key="3">
    <source>
        <dbReference type="ARBA" id="ARBA00023125"/>
    </source>
</evidence>
<dbReference type="PRINTS" id="PR00025">
    <property type="entry name" value="ANTENNAPEDIA"/>
</dbReference>
<feature type="DNA-binding region" description="Homeobox" evidence="6">
    <location>
        <begin position="263"/>
        <end position="322"/>
    </location>
</feature>
<reference evidence="11 12" key="1">
    <citation type="submission" date="2024-03" db="EMBL/GenBank/DDBJ databases">
        <title>Adaptation during the transition from Ophiocordyceps entomopathogen to insect associate is accompanied by gene loss and intensified selection.</title>
        <authorList>
            <person name="Ward C.M."/>
            <person name="Onetto C.A."/>
            <person name="Borneman A.R."/>
        </authorList>
    </citation>
    <scope>NUCLEOTIDE SEQUENCE [LARGE SCALE GENOMIC DNA]</scope>
    <source>
        <strain evidence="11">AWRI1</strain>
        <tissue evidence="11">Single Adult Female</tissue>
    </source>
</reference>
<evidence type="ECO:0000256" key="2">
    <source>
        <dbReference type="ARBA" id="ARBA00022473"/>
    </source>
</evidence>
<dbReference type="InterPro" id="IPR017970">
    <property type="entry name" value="Homeobox_CS"/>
</dbReference>
<feature type="compositionally biased region" description="Low complexity" evidence="9">
    <location>
        <begin position="335"/>
        <end position="345"/>
    </location>
</feature>
<evidence type="ECO:0000256" key="8">
    <source>
        <dbReference type="RuleBase" id="RU004442"/>
    </source>
</evidence>
<dbReference type="SMART" id="SM00389">
    <property type="entry name" value="HOX"/>
    <property type="match status" value="1"/>
</dbReference>
<dbReference type="GO" id="GO:0045944">
    <property type="term" value="P:positive regulation of transcription by RNA polymerase II"/>
    <property type="evidence" value="ECO:0007669"/>
    <property type="project" value="TreeGrafter"/>
</dbReference>
<evidence type="ECO:0000256" key="4">
    <source>
        <dbReference type="ARBA" id="ARBA00023155"/>
    </source>
</evidence>
<dbReference type="InterPro" id="IPR050609">
    <property type="entry name" value="Antp_homeobox_Deformed_sf"/>
</dbReference>
<dbReference type="CDD" id="cd00086">
    <property type="entry name" value="homeodomain"/>
    <property type="match status" value="1"/>
</dbReference>
<gene>
    <name evidence="11" type="ORF">V9T40_004462</name>
</gene>
<evidence type="ECO:0000256" key="6">
    <source>
        <dbReference type="PROSITE-ProRule" id="PRU00108"/>
    </source>
</evidence>
<keyword evidence="2" id="KW-0217">Developmental protein</keyword>
<dbReference type="AlphaFoldDB" id="A0AAN9YAF6"/>
<comment type="similarity">
    <text evidence="8">Belongs to the Antp homeobox family.</text>
</comment>
<dbReference type="PROSITE" id="PS50071">
    <property type="entry name" value="HOMEOBOX_2"/>
    <property type="match status" value="1"/>
</dbReference>
<comment type="caution">
    <text evidence="11">The sequence shown here is derived from an EMBL/GenBank/DDBJ whole genome shotgun (WGS) entry which is preliminary data.</text>
</comment>
<keyword evidence="3 6" id="KW-0238">DNA-binding</keyword>
<dbReference type="PANTHER" id="PTHR45771">
    <property type="entry name" value="HOMEOTIC PROTEIN DEFORMED"/>
    <property type="match status" value="1"/>
</dbReference>
<dbReference type="SUPFAM" id="SSF46689">
    <property type="entry name" value="Homeodomain-like"/>
    <property type="match status" value="1"/>
</dbReference>
<organism evidence="11 12">
    <name type="scientific">Parthenolecanium corni</name>
    <dbReference type="NCBI Taxonomy" id="536013"/>
    <lineage>
        <taxon>Eukaryota</taxon>
        <taxon>Metazoa</taxon>
        <taxon>Ecdysozoa</taxon>
        <taxon>Arthropoda</taxon>
        <taxon>Hexapoda</taxon>
        <taxon>Insecta</taxon>
        <taxon>Pterygota</taxon>
        <taxon>Neoptera</taxon>
        <taxon>Paraneoptera</taxon>
        <taxon>Hemiptera</taxon>
        <taxon>Sternorrhyncha</taxon>
        <taxon>Coccoidea</taxon>
        <taxon>Coccidae</taxon>
        <taxon>Parthenolecanium</taxon>
    </lineage>
</organism>
<feature type="compositionally biased region" description="Basic residues" evidence="9">
    <location>
        <begin position="90"/>
        <end position="104"/>
    </location>
</feature>
<evidence type="ECO:0000313" key="11">
    <source>
        <dbReference type="EMBL" id="KAK7604189.1"/>
    </source>
</evidence>
<dbReference type="PANTHER" id="PTHR45771:SF14">
    <property type="entry name" value="HOMEOTIC PROTEIN DEFORMED"/>
    <property type="match status" value="1"/>
</dbReference>
<dbReference type="PRINTS" id="PR00024">
    <property type="entry name" value="HOMEOBOX"/>
</dbReference>
<dbReference type="Proteomes" id="UP001367676">
    <property type="component" value="Unassembled WGS sequence"/>
</dbReference>
<dbReference type="Gene3D" id="1.10.10.60">
    <property type="entry name" value="Homeodomain-like"/>
    <property type="match status" value="1"/>
</dbReference>
<proteinExistence type="inferred from homology"/>
<dbReference type="InterPro" id="IPR009057">
    <property type="entry name" value="Homeodomain-like_sf"/>
</dbReference>